<evidence type="ECO:0000313" key="3">
    <source>
        <dbReference type="EMBL" id="GLZ81846.1"/>
    </source>
</evidence>
<protein>
    <submittedName>
        <fullName evidence="3">Radical SAM protein</fullName>
    </submittedName>
</protein>
<dbReference type="Pfam" id="PF10105">
    <property type="entry name" value="DUF2344"/>
    <property type="match status" value="1"/>
</dbReference>
<evidence type="ECO:0000313" key="4">
    <source>
        <dbReference type="Proteomes" id="UP001165079"/>
    </source>
</evidence>
<sequence>MARVQPEQQAPVVQRVRIRYTKRGPLRFTSHRDFARALERAVRRAHLPIAYSSGFHPHPRISYVSAAPTGVASEAEYAEIALQKRMDPADLRRDLDAALPPGLDVVEAVEAQGGGLDERIEASLWRLELPGVAREAATPAIEAFLSADEVLVERMTKKGLRTIDARGPVARLSLNSDESGAETAPHAADTDSCAILDLVVQHVTPSVRPDDVLAGLRVAAGLEPPVPPRVTRLAQGMIAEHGEGATPSVTGVESGNGAGPSPAAAAGLTDPLGPDRGTAVTA</sequence>
<feature type="domain" description="DUF2344" evidence="2">
    <location>
        <begin position="15"/>
        <end position="209"/>
    </location>
</feature>
<dbReference type="NCBIfam" id="TIGR03936">
    <property type="entry name" value="sam_1_link_chp"/>
    <property type="match status" value="1"/>
</dbReference>
<dbReference type="EMBL" id="BSTX01000007">
    <property type="protein sequence ID" value="GLZ81846.1"/>
    <property type="molecule type" value="Genomic_DNA"/>
</dbReference>
<dbReference type="InterPro" id="IPR018768">
    <property type="entry name" value="DUF2344"/>
</dbReference>
<proteinExistence type="predicted"/>
<reference evidence="3" key="1">
    <citation type="submission" date="2023-03" db="EMBL/GenBank/DDBJ databases">
        <title>Actinorhabdospora filicis NBRC 111898.</title>
        <authorList>
            <person name="Ichikawa N."/>
            <person name="Sato H."/>
            <person name="Tonouchi N."/>
        </authorList>
    </citation>
    <scope>NUCLEOTIDE SEQUENCE</scope>
    <source>
        <strain evidence="3">NBRC 111898</strain>
    </source>
</reference>
<gene>
    <name evidence="3" type="ORF">Afil01_66530</name>
</gene>
<feature type="region of interest" description="Disordered" evidence="1">
    <location>
        <begin position="243"/>
        <end position="282"/>
    </location>
</feature>
<dbReference type="AlphaFoldDB" id="A0A9W6WDQ3"/>
<name>A0A9W6WDQ3_9ACTN</name>
<organism evidence="3 4">
    <name type="scientific">Actinorhabdospora filicis</name>
    <dbReference type="NCBI Taxonomy" id="1785913"/>
    <lineage>
        <taxon>Bacteria</taxon>
        <taxon>Bacillati</taxon>
        <taxon>Actinomycetota</taxon>
        <taxon>Actinomycetes</taxon>
        <taxon>Micromonosporales</taxon>
        <taxon>Micromonosporaceae</taxon>
        <taxon>Actinorhabdospora</taxon>
    </lineage>
</organism>
<evidence type="ECO:0000256" key="1">
    <source>
        <dbReference type="SAM" id="MobiDB-lite"/>
    </source>
</evidence>
<evidence type="ECO:0000259" key="2">
    <source>
        <dbReference type="Pfam" id="PF10105"/>
    </source>
</evidence>
<accession>A0A9W6WDQ3</accession>
<comment type="caution">
    <text evidence="3">The sequence shown here is derived from an EMBL/GenBank/DDBJ whole genome shotgun (WGS) entry which is preliminary data.</text>
</comment>
<dbReference type="Proteomes" id="UP001165079">
    <property type="component" value="Unassembled WGS sequence"/>
</dbReference>
<keyword evidence="4" id="KW-1185">Reference proteome</keyword>